<dbReference type="InterPro" id="IPR012910">
    <property type="entry name" value="Plug_dom"/>
</dbReference>
<evidence type="ECO:0000256" key="9">
    <source>
        <dbReference type="ARBA" id="ARBA00023136"/>
    </source>
</evidence>
<evidence type="ECO:0000256" key="2">
    <source>
        <dbReference type="ARBA" id="ARBA00022448"/>
    </source>
</evidence>
<evidence type="ECO:0000256" key="15">
    <source>
        <dbReference type="SAM" id="SignalP"/>
    </source>
</evidence>
<keyword evidence="15" id="KW-0732">Signal</keyword>
<keyword evidence="4" id="KW-0410">Iron transport</keyword>
<feature type="coiled-coil region" evidence="13">
    <location>
        <begin position="46"/>
        <end position="73"/>
    </location>
</feature>
<evidence type="ECO:0000256" key="1">
    <source>
        <dbReference type="ARBA" id="ARBA00004571"/>
    </source>
</evidence>
<evidence type="ECO:0000259" key="17">
    <source>
        <dbReference type="Pfam" id="PF07715"/>
    </source>
</evidence>
<evidence type="ECO:0000313" key="19">
    <source>
        <dbReference type="Proteomes" id="UP000643610"/>
    </source>
</evidence>
<evidence type="ECO:0000256" key="7">
    <source>
        <dbReference type="ARBA" id="ARBA00023065"/>
    </source>
</evidence>
<feature type="domain" description="TonB-dependent receptor-like beta-barrel" evidence="16">
    <location>
        <begin position="349"/>
        <end position="915"/>
    </location>
</feature>
<evidence type="ECO:0000259" key="16">
    <source>
        <dbReference type="Pfam" id="PF00593"/>
    </source>
</evidence>
<evidence type="ECO:0000256" key="12">
    <source>
        <dbReference type="RuleBase" id="RU003357"/>
    </source>
</evidence>
<protein>
    <submittedName>
        <fullName evidence="18">TonB-dependent receptor</fullName>
    </submittedName>
</protein>
<dbReference type="PANTHER" id="PTHR32552">
    <property type="entry name" value="FERRICHROME IRON RECEPTOR-RELATED"/>
    <property type="match status" value="1"/>
</dbReference>
<dbReference type="RefSeq" id="WP_186891750.1">
    <property type="nucleotide sequence ID" value="NZ_JACOFU010000006.1"/>
</dbReference>
<reference evidence="18 19" key="1">
    <citation type="submission" date="2020-08" db="EMBL/GenBank/DDBJ databases">
        <title>Novel species isolated from subtropical streams in China.</title>
        <authorList>
            <person name="Lu H."/>
        </authorList>
    </citation>
    <scope>NUCLEOTIDE SEQUENCE [LARGE SCALE GENOMIC DNA]</scope>
    <source>
        <strain evidence="18 19">KCTC 52442</strain>
    </source>
</reference>
<dbReference type="PANTHER" id="PTHR32552:SF81">
    <property type="entry name" value="TONB-DEPENDENT OUTER MEMBRANE RECEPTOR"/>
    <property type="match status" value="1"/>
</dbReference>
<organism evidence="18 19">
    <name type="scientific">Undibacterium amnicola</name>
    <dbReference type="NCBI Taxonomy" id="1834038"/>
    <lineage>
        <taxon>Bacteria</taxon>
        <taxon>Pseudomonadati</taxon>
        <taxon>Pseudomonadota</taxon>
        <taxon>Betaproteobacteria</taxon>
        <taxon>Burkholderiales</taxon>
        <taxon>Oxalobacteraceae</taxon>
        <taxon>Undibacterium</taxon>
    </lineage>
</organism>
<keyword evidence="19" id="KW-1185">Reference proteome</keyword>
<evidence type="ECO:0000256" key="14">
    <source>
        <dbReference type="SAM" id="MobiDB-lite"/>
    </source>
</evidence>
<feature type="chain" id="PRO_5047091231" evidence="15">
    <location>
        <begin position="47"/>
        <end position="946"/>
    </location>
</feature>
<evidence type="ECO:0000256" key="4">
    <source>
        <dbReference type="ARBA" id="ARBA00022496"/>
    </source>
</evidence>
<sequence length="946" mass="101794">MSSRIITTTSIASPRTSLGKRAPFTLRPIAAVFAGLALLSSGSAFAQQSTASVAELQAEIARLKEIIAKQALNKTANSTTDNLANTSPSTTTTPPNTNTKAEAEEPELLGAVTVRSRNRLERLQDVPLSVSVVTGKELDRLQATDIGAISQRVSNVSWNQGNQRTSSLSIRGIGKQGQTEAQDPSVGLIVDGVNYAYNALSSSYDFTDVEAVEVTRGPQGTLLGKNTSVGVINVSTRRPSFTPDASYAVTLGQLDTVQGRFSAGGPIIDGLLAWRGSLSVSKARGDVDNLYNRDFTYTNKDRVSGRAQFLITPNKDFSARLAFDAQPRGGEATNGRVLNTPTPSTYANGSVNTLATDAKTRLNRRWFNQDPLYTYDNTYLYGAGQGAVSNDAARALVTGSNGATAELNWNLGTHTLTSITAYKDYHFNAVNDEGTPFDIHRNSGGFWNDYKQRSQEIRLTSQPGGFVDYQAGVFLLQVDNSSEYQKIWGNDAGAWFASNAQYTTLDKDGAGRYLLQNSLAGLKMAFNSPTGLQKIQNKSSALFSQADWHINEALTVTTGARYTYEKRRNKASTFIRDQGNAPELNPVAVNGVQLGGFNSNSAGVLASGNSAAQLALADRVANKYFGSTIAGDAGATYNNLSATQKAQIAAAKAIRQSQIGVIFNEIDAEPFQGGLPSFVLSPSYRVNDNLTSYFSWQYGEKAGISQVTNGVSNKVKAEKTNAFELGAKSSLFDGNLILNAALFVMDIKDYQQGVRVLDVYTTNLNNDGQNYYTSATGNAPKVRAQGLEIDGVYSGIQNTTLRFSAAYNDAKFKDFPNSAQPAENGYSGAAAYRSLSGETLPGAAKLSFNIGVDYRLPIFGNKEFHASANTQYSSKYNSDNALSSYSVIPARYLTDLAIGIGSKNQSFDVSLVVKNAFNDKTDILRTWNSYTPAIPRWIGVTLSGKL</sequence>
<dbReference type="Pfam" id="PF07715">
    <property type="entry name" value="Plug"/>
    <property type="match status" value="1"/>
</dbReference>
<comment type="similarity">
    <text evidence="11 12">Belongs to the TonB-dependent receptor family.</text>
</comment>
<name>A0ABR6XTA0_9BURK</name>
<feature type="signal peptide" evidence="15">
    <location>
        <begin position="1"/>
        <end position="46"/>
    </location>
</feature>
<comment type="caution">
    <text evidence="18">The sequence shown here is derived from an EMBL/GenBank/DDBJ whole genome shotgun (WGS) entry which is preliminary data.</text>
</comment>
<evidence type="ECO:0000313" key="18">
    <source>
        <dbReference type="EMBL" id="MBC3832699.1"/>
    </source>
</evidence>
<keyword evidence="2 11" id="KW-0813">Transport</keyword>
<dbReference type="Pfam" id="PF00593">
    <property type="entry name" value="TonB_dep_Rec_b-barrel"/>
    <property type="match status" value="1"/>
</dbReference>
<feature type="compositionally biased region" description="Low complexity" evidence="14">
    <location>
        <begin position="85"/>
        <end position="99"/>
    </location>
</feature>
<accession>A0ABR6XTA0</accession>
<dbReference type="InterPro" id="IPR036942">
    <property type="entry name" value="Beta-barrel_TonB_sf"/>
</dbReference>
<keyword evidence="6" id="KW-0408">Iron</keyword>
<dbReference type="Proteomes" id="UP000643610">
    <property type="component" value="Unassembled WGS sequence"/>
</dbReference>
<feature type="domain" description="TonB-dependent receptor plug" evidence="17">
    <location>
        <begin position="123"/>
        <end position="231"/>
    </location>
</feature>
<evidence type="ECO:0000256" key="11">
    <source>
        <dbReference type="PROSITE-ProRule" id="PRU01360"/>
    </source>
</evidence>
<keyword evidence="9 11" id="KW-0472">Membrane</keyword>
<evidence type="ECO:0000256" key="13">
    <source>
        <dbReference type="SAM" id="Coils"/>
    </source>
</evidence>
<keyword evidence="5 11" id="KW-0812">Transmembrane</keyword>
<proteinExistence type="inferred from homology"/>
<keyword evidence="3 11" id="KW-1134">Transmembrane beta strand</keyword>
<dbReference type="InterPro" id="IPR000531">
    <property type="entry name" value="Beta-barrel_TonB"/>
</dbReference>
<dbReference type="Gene3D" id="2.40.170.20">
    <property type="entry name" value="TonB-dependent receptor, beta-barrel domain"/>
    <property type="match status" value="2"/>
</dbReference>
<dbReference type="SUPFAM" id="SSF56935">
    <property type="entry name" value="Porins"/>
    <property type="match status" value="1"/>
</dbReference>
<evidence type="ECO:0000256" key="5">
    <source>
        <dbReference type="ARBA" id="ARBA00022692"/>
    </source>
</evidence>
<evidence type="ECO:0000256" key="10">
    <source>
        <dbReference type="ARBA" id="ARBA00023237"/>
    </source>
</evidence>
<keyword evidence="10 11" id="KW-0998">Cell outer membrane</keyword>
<feature type="region of interest" description="Disordered" evidence="14">
    <location>
        <begin position="78"/>
        <end position="103"/>
    </location>
</feature>
<dbReference type="EMBL" id="JACOFU010000006">
    <property type="protein sequence ID" value="MBC3832699.1"/>
    <property type="molecule type" value="Genomic_DNA"/>
</dbReference>
<keyword evidence="8 12" id="KW-0798">TonB box</keyword>
<keyword evidence="13" id="KW-0175">Coiled coil</keyword>
<dbReference type="PROSITE" id="PS52016">
    <property type="entry name" value="TONB_DEPENDENT_REC_3"/>
    <property type="match status" value="1"/>
</dbReference>
<evidence type="ECO:0000256" key="8">
    <source>
        <dbReference type="ARBA" id="ARBA00023077"/>
    </source>
</evidence>
<evidence type="ECO:0000256" key="3">
    <source>
        <dbReference type="ARBA" id="ARBA00022452"/>
    </source>
</evidence>
<keyword evidence="7" id="KW-0406">Ion transport</keyword>
<gene>
    <name evidence="18" type="ORF">H8K33_14415</name>
</gene>
<comment type="subcellular location">
    <subcellularLocation>
        <location evidence="1 11">Cell outer membrane</location>
        <topology evidence="1 11">Multi-pass membrane protein</topology>
    </subcellularLocation>
</comment>
<keyword evidence="18" id="KW-0675">Receptor</keyword>
<evidence type="ECO:0000256" key="6">
    <source>
        <dbReference type="ARBA" id="ARBA00023004"/>
    </source>
</evidence>
<dbReference type="InterPro" id="IPR039426">
    <property type="entry name" value="TonB-dep_rcpt-like"/>
</dbReference>